<dbReference type="PANTHER" id="PTHR11365:SF23">
    <property type="entry name" value="HYPOTHETICAL 5-OXOPROLINASE (EUROFUNG)-RELATED"/>
    <property type="match status" value="1"/>
</dbReference>
<evidence type="ECO:0000259" key="2">
    <source>
        <dbReference type="Pfam" id="PF02538"/>
    </source>
</evidence>
<gene>
    <name evidence="3" type="ORF">O7A60_22575</name>
</gene>
<evidence type="ECO:0000313" key="4">
    <source>
        <dbReference type="Proteomes" id="UP001387293"/>
    </source>
</evidence>
<organism evidence="3 4">
    <name type="scientific">Mesorhizobium salmacidum</name>
    <dbReference type="NCBI Taxonomy" id="3015171"/>
    <lineage>
        <taxon>Bacteria</taxon>
        <taxon>Pseudomonadati</taxon>
        <taxon>Pseudomonadota</taxon>
        <taxon>Alphaproteobacteria</taxon>
        <taxon>Hyphomicrobiales</taxon>
        <taxon>Phyllobacteriaceae</taxon>
        <taxon>Mesorhizobium</taxon>
    </lineage>
</organism>
<dbReference type="Proteomes" id="UP001387293">
    <property type="component" value="Unassembled WGS sequence"/>
</dbReference>
<keyword evidence="4" id="KW-1185">Reference proteome</keyword>
<feature type="region of interest" description="Disordered" evidence="1">
    <location>
        <begin position="1"/>
        <end position="22"/>
    </location>
</feature>
<feature type="domain" description="Hydantoinase B/oxoprolinase" evidence="2">
    <location>
        <begin position="31"/>
        <end position="557"/>
    </location>
</feature>
<sequence>MKGVAQLRDPSAKEVNCPPSDGAEEQIQQFDKAELQMFANYCVAAAESMAFALMRTAHSTFVKETEDFSCSIMTPSGLTFASPRTLGATWYAGLDYGPLLALVQEYRAGDIWLTNDAYSGYIATHTPDIVVWRPVFYGDKLVCFVGGHIHNTDMGGAVPASLSRTLTEIHQEGIRFPPTRIVRGGVINEEVLALMATNVRAPEQNRGDLSAQLASLVIGERKIVEIVDRLGADRFEAGTKALLAYSEQQARAVARTIPDGEYFFDDYADEDSAVNGKPMRVALTLRIKDGLLEFDFTGSDPQLSSSLNVPTGGHERHALALVGLNYVLYSLNPDLLLNAGMLRIARCILPEGTVLNPHPPAAVGMRSLTCMVLQVVVFGAFARAAPDRLPACPSSGMSLLNVRTMGHDGRTVMASIGPIGGGAGGSMYADGSDGSGANFAFLRNTPVEINEAEVPIKIRRYGLVRNSGGAGRYRGGLGTVMEFQVFAPDTMITARNRDRSYFSAWGLNGGLAGRTSTFTRNPGTPQEEDLGNADLVSCMPGDVIRCAGAGGGGYGDPRTRDPDRVLADMRCGYLTLEDARELYAVAVSEGKLDKEKTQKLRALKDVSIGRELFDFGVYRRAHEQRWTRERYAVLTERLIRVPVEWRFFLKRRVFEMLDQRIADGTATDGAKMIDILFDELISLYPQVEDHCTCLVRNCTETCVRAGSCPPR</sequence>
<dbReference type="InterPro" id="IPR045079">
    <property type="entry name" value="Oxoprolinase-like"/>
</dbReference>
<name>A0ABU8L2Q8_9HYPH</name>
<reference evidence="3 4" key="1">
    <citation type="submission" date="2022-12" db="EMBL/GenBank/DDBJ databases">
        <authorList>
            <person name="Muema E."/>
        </authorList>
    </citation>
    <scope>NUCLEOTIDE SEQUENCE [LARGE SCALE GENOMIC DNA]</scope>
    <source>
        <strain evidence="4">1326</strain>
    </source>
</reference>
<comment type="caution">
    <text evidence="3">The sequence shown here is derived from an EMBL/GenBank/DDBJ whole genome shotgun (WGS) entry which is preliminary data.</text>
</comment>
<dbReference type="Pfam" id="PF02538">
    <property type="entry name" value="Hydantoinase_B"/>
    <property type="match status" value="1"/>
</dbReference>
<dbReference type="EMBL" id="JAPYKS010000018">
    <property type="protein sequence ID" value="MEI9411534.1"/>
    <property type="molecule type" value="Genomic_DNA"/>
</dbReference>
<accession>A0ABU8L2Q8</accession>
<evidence type="ECO:0000256" key="1">
    <source>
        <dbReference type="SAM" id="MobiDB-lite"/>
    </source>
</evidence>
<dbReference type="InterPro" id="IPR003692">
    <property type="entry name" value="Hydantoinase_B"/>
</dbReference>
<dbReference type="RefSeq" id="WP_337108074.1">
    <property type="nucleotide sequence ID" value="NZ_JAPYKS010000018.1"/>
</dbReference>
<evidence type="ECO:0000313" key="3">
    <source>
        <dbReference type="EMBL" id="MEI9411534.1"/>
    </source>
</evidence>
<protein>
    <submittedName>
        <fullName evidence="3">Hydantoinase B/oxoprolinase family protein</fullName>
    </submittedName>
</protein>
<proteinExistence type="predicted"/>
<dbReference type="PANTHER" id="PTHR11365">
    <property type="entry name" value="5-OXOPROLINASE RELATED"/>
    <property type="match status" value="1"/>
</dbReference>